<feature type="domain" description="Response regulatory" evidence="6">
    <location>
        <begin position="617"/>
        <end position="732"/>
    </location>
</feature>
<dbReference type="InterPro" id="IPR011006">
    <property type="entry name" value="CheY-like_superfamily"/>
</dbReference>
<dbReference type="SMART" id="SM00387">
    <property type="entry name" value="HATPase_c"/>
    <property type="match status" value="2"/>
</dbReference>
<dbReference type="InterPro" id="IPR003594">
    <property type="entry name" value="HATPase_dom"/>
</dbReference>
<dbReference type="InterPro" id="IPR004358">
    <property type="entry name" value="Sig_transdc_His_kin-like_C"/>
</dbReference>
<dbReference type="CDD" id="cd00082">
    <property type="entry name" value="HisKA"/>
    <property type="match status" value="2"/>
</dbReference>
<dbReference type="PANTHER" id="PTHR43547:SF2">
    <property type="entry name" value="HYBRID SIGNAL TRANSDUCTION HISTIDINE KINASE C"/>
    <property type="match status" value="1"/>
</dbReference>
<evidence type="ECO:0000313" key="8">
    <source>
        <dbReference type="EMBL" id="NGZ83683.1"/>
    </source>
</evidence>
<dbReference type="PROSITE" id="PS50113">
    <property type="entry name" value="PAC"/>
    <property type="match status" value="1"/>
</dbReference>
<dbReference type="InterPro" id="IPR036890">
    <property type="entry name" value="HATPase_C_sf"/>
</dbReference>
<dbReference type="SMART" id="SM00448">
    <property type="entry name" value="REC"/>
    <property type="match status" value="2"/>
</dbReference>
<sequence length="1243" mass="133996">MNHPSGAIPQFLNAPGVLGAQILAFDWSRTPLGPIAGWPPSLKAVVSLMLNSPQPMWIGWGEQATFLYNDAYINVLSMAKHPWALGRPASEVWAEIWDICGPLVDKVFGHGEATMADDVRLFMRRGDFLEETFYSFSYSPVRDESGRVAGLFCPNLDVTAKHLNARRLRTVSDMSTRTLLEKSVQSACAIAIATIADNPDDLPFALLYLAGAEGDEARLAQATHPGLANAAGLFPVAEVIADGAARLVTLDPGRTLDGMPAGLANQRIGQALVLPLMDAVTRHAAGALVLGVSAARPLDADYRSFMELIASQAGNAIQHARAAEDERLRAEMLMQLDHAKTQFFSNVSHEFRTPLTLLLGPIEDALGDAAEPLPAVQRARMQLMQRNALRLQKLVNTLLEFSRVQAGRAQAGFAPTDLSALTADLASSFRSTIEGAGMRLTVDCRPLPSPVYVDAAMWEKIILNLLSNAFKFTFEGEIRVGLRGVGKQVRLQVEDTGTGIPADQLPLLFERFHRVEGARSRTHEGSGIGLALVHDLVALHGGEIGVDSVAGRGTVFSVTLPLGSAHLPADQLREQAPPLPANVAQAYVAEADGWVQPAAVAPDDAPETPAAPRMLGRLLVVDDNADMRDYLRRLLRGQWRVEACDNGVAALEAVARQAPDIILSDVMMPRLDGFGLLAALRADPATRDIPFMLLSARAGEEARLEGLQAGADDYLVKPFSGRELAARIDLLRLRQQGRVVERAVERRTQGIFSQAPVAITILRGPRHVFEQANAYYQEIIGHRPVVGLPIREALPELEGQGIFELLDSVFDTGQPYVGRSVLVKLMRGSPPRLEDGYFDFVYQPLLDDAGKPEGVAVVVFEVTELANAKRAAEAANRAKDEFLAMLGHELRNPLAPIVTALQLMRLRGGDYAVKERAVIERQTNHLVALVDDLLDVSRVAEGKIQLRREAVEMAEVVARAIETASPLIEQKRHALELEVPARGLAVMADPGRCAQVLANLLTNAAKYTEPEGRLHVTARRDGDQVVVSVRDNGIGISAEMLPAIFELFVQERQALSRSQGGLGLGLSIVRSMVALHGGSVAAHSDGIGRGSEFTLRLPALAPGEAAPLPPPSACEQPGAVRTGLAILVVDDNEDAANALGELLTLHGHTVEVVFDAPSALKAAPLFKPDVGLFDIGLPGMDGYELAQRLRRQHADADAAPLRLFALTGYGQEADRRRAAEAGFDAHLTKPIDVAALMELLCGK</sequence>
<dbReference type="Gene3D" id="1.10.287.130">
    <property type="match status" value="2"/>
</dbReference>
<dbReference type="Pfam" id="PF08448">
    <property type="entry name" value="PAS_4"/>
    <property type="match status" value="1"/>
</dbReference>
<dbReference type="RefSeq" id="WP_166099545.1">
    <property type="nucleotide sequence ID" value="NZ_JAADJT010000002.1"/>
</dbReference>
<dbReference type="SUPFAM" id="SSF55874">
    <property type="entry name" value="ATPase domain of HSP90 chaperone/DNA topoisomerase II/histidine kinase"/>
    <property type="match status" value="2"/>
</dbReference>
<dbReference type="InterPro" id="IPR000700">
    <property type="entry name" value="PAS-assoc_C"/>
</dbReference>
<protein>
    <recommendedName>
        <fullName evidence="2">histidine kinase</fullName>
        <ecNumber evidence="2">2.7.13.3</ecNumber>
    </recommendedName>
</protein>
<dbReference type="CDD" id="cd16922">
    <property type="entry name" value="HATPase_EvgS-ArcB-TorS-like"/>
    <property type="match status" value="1"/>
</dbReference>
<evidence type="ECO:0000256" key="2">
    <source>
        <dbReference type="ARBA" id="ARBA00012438"/>
    </source>
</evidence>
<dbReference type="PRINTS" id="PR00344">
    <property type="entry name" value="BCTRLSENSOR"/>
</dbReference>
<reference evidence="9" key="1">
    <citation type="submission" date="2023-07" db="EMBL/GenBank/DDBJ databases">
        <title>Duganella aceri sp. nov., isolated from tree sap.</title>
        <authorList>
            <person name="Kim I.S."/>
        </authorList>
    </citation>
    <scope>NUCLEOTIDE SEQUENCE [LARGE SCALE GENOMIC DNA]</scope>
    <source>
        <strain evidence="9">SAP-35</strain>
    </source>
</reference>
<evidence type="ECO:0000259" key="5">
    <source>
        <dbReference type="PROSITE" id="PS50109"/>
    </source>
</evidence>
<feature type="domain" description="PAC" evidence="7">
    <location>
        <begin position="115"/>
        <end position="170"/>
    </location>
</feature>
<dbReference type="Proteomes" id="UP000666369">
    <property type="component" value="Unassembled WGS sequence"/>
</dbReference>
<evidence type="ECO:0000256" key="4">
    <source>
        <dbReference type="PROSITE-ProRule" id="PRU00169"/>
    </source>
</evidence>
<name>A0ABX0FGJ2_9BURK</name>
<dbReference type="SUPFAM" id="SSF55781">
    <property type="entry name" value="GAF domain-like"/>
    <property type="match status" value="1"/>
</dbReference>
<dbReference type="InterPro" id="IPR035965">
    <property type="entry name" value="PAS-like_dom_sf"/>
</dbReference>
<feature type="domain" description="Histidine kinase" evidence="5">
    <location>
        <begin position="346"/>
        <end position="564"/>
    </location>
</feature>
<evidence type="ECO:0000259" key="7">
    <source>
        <dbReference type="PROSITE" id="PS50113"/>
    </source>
</evidence>
<dbReference type="InterPro" id="IPR036097">
    <property type="entry name" value="HisK_dim/P_sf"/>
</dbReference>
<dbReference type="Gene3D" id="3.30.565.10">
    <property type="entry name" value="Histidine kinase-like ATPase, C-terminal domain"/>
    <property type="match status" value="2"/>
</dbReference>
<dbReference type="SMART" id="SM00388">
    <property type="entry name" value="HisKA"/>
    <property type="match status" value="2"/>
</dbReference>
<dbReference type="Pfam" id="PF02518">
    <property type="entry name" value="HATPase_c"/>
    <property type="match status" value="2"/>
</dbReference>
<dbReference type="PROSITE" id="PS50109">
    <property type="entry name" value="HIS_KIN"/>
    <property type="match status" value="2"/>
</dbReference>
<evidence type="ECO:0000259" key="6">
    <source>
        <dbReference type="PROSITE" id="PS50110"/>
    </source>
</evidence>
<dbReference type="CDD" id="cd17574">
    <property type="entry name" value="REC_OmpR"/>
    <property type="match status" value="1"/>
</dbReference>
<dbReference type="Pfam" id="PF00512">
    <property type="entry name" value="HisKA"/>
    <property type="match status" value="2"/>
</dbReference>
<evidence type="ECO:0000256" key="3">
    <source>
        <dbReference type="ARBA" id="ARBA00022553"/>
    </source>
</evidence>
<dbReference type="Pfam" id="PF00072">
    <property type="entry name" value="Response_reg"/>
    <property type="match status" value="2"/>
</dbReference>
<dbReference type="SUPFAM" id="SSF47384">
    <property type="entry name" value="Homodimeric domain of signal transducing histidine kinase"/>
    <property type="match status" value="2"/>
</dbReference>
<proteinExistence type="predicted"/>
<dbReference type="InterPro" id="IPR029016">
    <property type="entry name" value="GAF-like_dom_sf"/>
</dbReference>
<feature type="domain" description="Histidine kinase" evidence="5">
    <location>
        <begin position="885"/>
        <end position="1101"/>
    </location>
</feature>
<dbReference type="InterPro" id="IPR003661">
    <property type="entry name" value="HisK_dim/P_dom"/>
</dbReference>
<comment type="catalytic activity">
    <reaction evidence="1">
        <text>ATP + protein L-histidine = ADP + protein N-phospho-L-histidine.</text>
        <dbReference type="EC" id="2.7.13.3"/>
    </reaction>
</comment>
<feature type="modified residue" description="4-aspartylphosphate" evidence="4">
    <location>
        <position position="665"/>
    </location>
</feature>
<evidence type="ECO:0000256" key="1">
    <source>
        <dbReference type="ARBA" id="ARBA00000085"/>
    </source>
</evidence>
<dbReference type="SUPFAM" id="SSF52172">
    <property type="entry name" value="CheY-like"/>
    <property type="match status" value="2"/>
</dbReference>
<dbReference type="SUPFAM" id="SSF55785">
    <property type="entry name" value="PYP-like sensor domain (PAS domain)"/>
    <property type="match status" value="1"/>
</dbReference>
<dbReference type="PANTHER" id="PTHR43547">
    <property type="entry name" value="TWO-COMPONENT HISTIDINE KINASE"/>
    <property type="match status" value="1"/>
</dbReference>
<dbReference type="CDD" id="cd17580">
    <property type="entry name" value="REC_2_DhkD-like"/>
    <property type="match status" value="1"/>
</dbReference>
<dbReference type="InterPro" id="IPR005467">
    <property type="entry name" value="His_kinase_dom"/>
</dbReference>
<feature type="domain" description="Response regulatory" evidence="6">
    <location>
        <begin position="1125"/>
        <end position="1243"/>
    </location>
</feature>
<dbReference type="EC" id="2.7.13.3" evidence="2"/>
<accession>A0ABX0FGJ2</accession>
<keyword evidence="3 4" id="KW-0597">Phosphoprotein</keyword>
<dbReference type="InterPro" id="IPR013656">
    <property type="entry name" value="PAS_4"/>
</dbReference>
<dbReference type="EMBL" id="JAADJT010000002">
    <property type="protein sequence ID" value="NGZ83683.1"/>
    <property type="molecule type" value="Genomic_DNA"/>
</dbReference>
<organism evidence="8 9">
    <name type="scientific">Duganella aceris</name>
    <dbReference type="NCBI Taxonomy" id="2703883"/>
    <lineage>
        <taxon>Bacteria</taxon>
        <taxon>Pseudomonadati</taxon>
        <taxon>Pseudomonadota</taxon>
        <taxon>Betaproteobacteria</taxon>
        <taxon>Burkholderiales</taxon>
        <taxon>Oxalobacteraceae</taxon>
        <taxon>Telluria group</taxon>
        <taxon>Duganella</taxon>
    </lineage>
</organism>
<keyword evidence="9" id="KW-1185">Reference proteome</keyword>
<dbReference type="CDD" id="cd00075">
    <property type="entry name" value="HATPase"/>
    <property type="match status" value="1"/>
</dbReference>
<evidence type="ECO:0000313" key="9">
    <source>
        <dbReference type="Proteomes" id="UP000666369"/>
    </source>
</evidence>
<dbReference type="PROSITE" id="PS50110">
    <property type="entry name" value="RESPONSE_REGULATORY"/>
    <property type="match status" value="2"/>
</dbReference>
<dbReference type="Gene3D" id="3.30.450.40">
    <property type="match status" value="1"/>
</dbReference>
<dbReference type="InterPro" id="IPR001789">
    <property type="entry name" value="Sig_transdc_resp-reg_receiver"/>
</dbReference>
<dbReference type="Gene3D" id="3.30.450.20">
    <property type="entry name" value="PAS domain"/>
    <property type="match status" value="2"/>
</dbReference>
<dbReference type="Gene3D" id="3.40.50.2300">
    <property type="match status" value="2"/>
</dbReference>
<gene>
    <name evidence="8" type="ORF">GW587_05345</name>
</gene>
<feature type="modified residue" description="4-aspartylphosphate" evidence="4">
    <location>
        <position position="1174"/>
    </location>
</feature>
<comment type="caution">
    <text evidence="8">The sequence shown here is derived from an EMBL/GenBank/DDBJ whole genome shotgun (WGS) entry which is preliminary data.</text>
</comment>